<accession>A0A0F7JHK4</accession>
<dbReference type="EMBL" id="KP774593">
    <property type="protein sequence ID" value="AKH14761.1"/>
    <property type="molecule type" value="Genomic_RNA"/>
</dbReference>
<feature type="region of interest" description="Disordered" evidence="1">
    <location>
        <begin position="719"/>
        <end position="752"/>
    </location>
</feature>
<organism evidence="3 4">
    <name type="scientific">Sclerotinia sclerotiorum botybirnavirus 1</name>
    <dbReference type="NCBI Taxonomy" id="1654339"/>
    <lineage>
        <taxon>Viruses</taxon>
        <taxon>Riboviria</taxon>
        <taxon>Orthornavirae</taxon>
        <taxon>Duplornaviricota</taxon>
        <taxon>Chrymotiviricetes</taxon>
        <taxon>Ghabrivirales</taxon>
        <taxon>Alphatotivirineae</taxon>
        <taxon>Botybirnaviridae</taxon>
        <taxon>Botybirnavirus</taxon>
        <taxon>Botybirnavirus ni</taxon>
    </lineage>
</organism>
<reference evidence="3 4" key="1">
    <citation type="journal article" date="2015" name="Front. Microbiol.">
        <title>Molecular characterization of a bipartite double-stranded RNA virus and its satellite-like RNA co-infecting the phytopathogenic fungus Sclerotinia sclerotiorum.</title>
        <authorList>
            <person name="Liu L."/>
            <person name="Wang Q."/>
            <person name="Cheng J."/>
            <person name="Fu Y."/>
            <person name="Jiang D."/>
            <person name="Li G."/>
            <person name="Xie J."/>
        </authorList>
    </citation>
    <scope>NUCLEOTIDE SEQUENCE [LARGE SCALE GENOMIC DNA]</scope>
</reference>
<feature type="compositionally biased region" description="Basic and acidic residues" evidence="1">
    <location>
        <begin position="721"/>
        <end position="733"/>
    </location>
</feature>
<feature type="region of interest" description="Disordered" evidence="1">
    <location>
        <begin position="1585"/>
        <end position="1605"/>
    </location>
</feature>
<feature type="compositionally biased region" description="Pro residues" evidence="1">
    <location>
        <begin position="1593"/>
        <end position="1604"/>
    </location>
</feature>
<feature type="compositionally biased region" description="Basic residues" evidence="1">
    <location>
        <begin position="1103"/>
        <end position="1115"/>
    </location>
</feature>
<name>A0A0F7JHK4_9VIRU</name>
<evidence type="ECO:0000256" key="2">
    <source>
        <dbReference type="SAM" id="Phobius"/>
    </source>
</evidence>
<feature type="compositionally biased region" description="Basic and acidic residues" evidence="1">
    <location>
        <begin position="777"/>
        <end position="794"/>
    </location>
</feature>
<feature type="transmembrane region" description="Helical" evidence="2">
    <location>
        <begin position="1619"/>
        <end position="1640"/>
    </location>
</feature>
<dbReference type="Proteomes" id="UP000214656">
    <property type="component" value="Genome"/>
</dbReference>
<evidence type="ECO:0008006" key="5">
    <source>
        <dbReference type="Google" id="ProtNLM"/>
    </source>
</evidence>
<dbReference type="GeneID" id="24404821"/>
<keyword evidence="2" id="KW-0812">Transmembrane</keyword>
<sequence>MSYRSNSISLNSVRSKHMRGVTFVLPVEKTRGGISLKKKMPTRVEDAGIRASEQLGGKETSATASEASPLGGLFDAVTSLATEVADPQFGTPSTILEGESYSELCLTQSILSRMPDINFKNPFLVQAPTAKYQTVYMAWGYKLKSLPSSQKGSAYADKYGVKLWAKTKEVRVNYPVIATSTGYRNRITTEYEQRATGNLVTTQRVDSREFQARFDEMKGFPIEFRLGGTAKSVDGDNHVAWLTIAILRLLALKQAQETNSRGHIEMTSGIANQFGINLEDMVQARSSSSHSVAPALANAWFGSAKSGGKPGAVEAVPDRVFEMVLPSNAADASEVVYLAYLSGMLDDSMRWRNGDEELGIQPMYSAIRSSATERMKIPFVNASRAISMNDLKKFNADIELGRAEAVFNSYVRRHELQSQVNVARRIALLAMLDTHSNKGSRMLLGLPKPCHVLEYDLWVDPKHYSTSPLNLIATSESAGLLMALSQMQATMRNDILVMKLIDHLESRGTPVLSSLAYESLRDWIYDAMPSGFSSWSRGWLNTVTGGSPPEIRRLANDSVHGFWTGLNATILSGTVHVSAMLYYGEKPRTGALKYIWEETKRVSLARQKFVTGPQSKVLKFLYSGKANIFDTNPTDWMHYLADFSKRRDARKIDSSLGVRSTNTVTGEPRLIYLGLRPAIVQYEERMSEAQDASGLASHYEPAFDFNNAISFSSAVMNLGTKPKDGRHSSDPSTHDGNAPVPMPRKRSNSVSAQLGVDQISPAGRFFSEVFKVKQPKKKADSQEQPDKGDSKKLFDQGGVGSVRGTLIQPAKDARFNGLAETLRQLKAESSSRLDDIPEQLKNPEYAKGSEILEIGVEEAFDNIEKHFKAQDIEYTYAPLGAKQYRELTLHAKLQAVKGDGRCGARALQTASVVNNIKPYLELNALFKTEARIMGLQTSEVAPATHMADDYSLASLASEYNLAVCIVHYSGDIKRNQKGLRFYRPRGGQRSQVLFVHLQDSHYEAYKFESSWKALLEAENASEVSAWLTDRFETAALNRAVLEAAESDSDSGMSKKKYAKSLAANLSRQGRSESDSESEDDKSVTYDESFPALPTAAEKIKGGASKRKRSNRRMTRRLSEQQRLQEEEIFSSAEEYNRQIPPTVPESPRSVKSTQSFSSMVGINTGKSIHESLPQRMSANKLLPSQQDEGERQATLSAMKESFEQLALDGSLSDPDIEVERRITRECKRFVRDEQWSGTVSKYRMTEFVTQLPYSLRDASSISRPRLIQYIKSFPSVGDKIFEAVATLAMAAGVTYEYMTQPKSVGDDELMYYLIKAQLPAVAIEYNAVYAGIPFTKKIVGYTTYDTGKHSGPDAHHTLVFVSQQGHLCAPYLTRESADSLILEMKDISNYSKVVHSGQGFDGVSSLSPTRTRELWIQAVNVEIAKMGATSRKLSGIACDPVYWAKALESITCVGSDPDDIAENNIELLSCFADYLGCPDDVSFFRTEAVDWLIRVLGWVPDDQAWFGMETVMLLALHRDFRVWVIEETGDTQVHNMTEHKFARTQNTLPIIMSEQAGRLRMHQLRLPARAGSSLENLALACKQHRRDGKYPEPSEPTPTLPTPQRPSDLKLKHSMQGHILGLVIAGTTLVVTAGVAVVSYRKRKSISGLVKNVRDRWKGVSAYTASIRTLQEIADTEPLLGNHDTAFTSDAQPGPLSPNFEDFQQALGLKDHLSDVGSVRSLRTVPLGGNTAFATGRWPGIVLFKRWWGTAGETVQN</sequence>
<protein>
    <recommendedName>
        <fullName evidence="5">OTU domain-containing protein</fullName>
    </recommendedName>
</protein>
<dbReference type="RefSeq" id="YP_009141012.1">
    <property type="nucleotide sequence ID" value="NC_027139.1"/>
</dbReference>
<evidence type="ECO:0000313" key="3">
    <source>
        <dbReference type="EMBL" id="AKH14761.1"/>
    </source>
</evidence>
<evidence type="ECO:0000313" key="4">
    <source>
        <dbReference type="Proteomes" id="UP000214656"/>
    </source>
</evidence>
<dbReference type="KEGG" id="vg:24404821"/>
<feature type="region of interest" description="Disordered" evidence="1">
    <location>
        <begin position="1063"/>
        <end position="1124"/>
    </location>
</feature>
<keyword evidence="4" id="KW-1185">Reference proteome</keyword>
<keyword evidence="2" id="KW-1133">Transmembrane helix</keyword>
<evidence type="ECO:0000256" key="1">
    <source>
        <dbReference type="SAM" id="MobiDB-lite"/>
    </source>
</evidence>
<proteinExistence type="predicted"/>
<keyword evidence="2" id="KW-0472">Membrane</keyword>
<feature type="region of interest" description="Disordered" evidence="1">
    <location>
        <begin position="773"/>
        <end position="798"/>
    </location>
</feature>